<gene>
    <name evidence="2" type="ORF">GPA25_13290</name>
</gene>
<evidence type="ECO:0000313" key="3">
    <source>
        <dbReference type="Proteomes" id="UP000648984"/>
    </source>
</evidence>
<evidence type="ECO:0000313" key="2">
    <source>
        <dbReference type="EMBL" id="NMG75735.1"/>
    </source>
</evidence>
<organism evidence="2 3">
    <name type="scientific">Aromatoleum diolicum</name>
    <dbReference type="NCBI Taxonomy" id="75796"/>
    <lineage>
        <taxon>Bacteria</taxon>
        <taxon>Pseudomonadati</taxon>
        <taxon>Pseudomonadota</taxon>
        <taxon>Betaproteobacteria</taxon>
        <taxon>Rhodocyclales</taxon>
        <taxon>Rhodocyclaceae</taxon>
        <taxon>Aromatoleum</taxon>
    </lineage>
</organism>
<comment type="caution">
    <text evidence="2">The sequence shown here is derived from an EMBL/GenBank/DDBJ whole genome shotgun (WGS) entry which is preliminary data.</text>
</comment>
<dbReference type="SUPFAM" id="SSF48452">
    <property type="entry name" value="TPR-like"/>
    <property type="match status" value="1"/>
</dbReference>
<dbReference type="PROSITE" id="PS50005">
    <property type="entry name" value="TPR"/>
    <property type="match status" value="1"/>
</dbReference>
<sequence>MTWETPAPPTPAQARLRFADVFTMPTRTPSLNATNSGELRTRFEQGVMMLHMKQYEFALTAFHQVLALEPKLPEAHVNMGFALLGLKQWRGARDFFESAIELRRDQMNAYYGLAIALEGQGDMPGAMGAMQTYLHRAAADDPFRARAESALWEWRTGTTRPESAKLEQAHGEQ</sequence>
<dbReference type="RefSeq" id="WP_169260880.1">
    <property type="nucleotide sequence ID" value="NZ_WTVQ01000020.1"/>
</dbReference>
<dbReference type="Gene3D" id="1.25.40.10">
    <property type="entry name" value="Tetratricopeptide repeat domain"/>
    <property type="match status" value="1"/>
</dbReference>
<protein>
    <submittedName>
        <fullName evidence="2">Tetratricopeptide repeat protein</fullName>
    </submittedName>
</protein>
<dbReference type="Pfam" id="PF14559">
    <property type="entry name" value="TPR_19"/>
    <property type="match status" value="1"/>
</dbReference>
<dbReference type="Proteomes" id="UP000648984">
    <property type="component" value="Unassembled WGS sequence"/>
</dbReference>
<dbReference type="InterPro" id="IPR019734">
    <property type="entry name" value="TPR_rpt"/>
</dbReference>
<evidence type="ECO:0000256" key="1">
    <source>
        <dbReference type="PROSITE-ProRule" id="PRU00339"/>
    </source>
</evidence>
<accession>A0ABX1QCI6</accession>
<keyword evidence="1" id="KW-0802">TPR repeat</keyword>
<keyword evidence="3" id="KW-1185">Reference proteome</keyword>
<dbReference type="InterPro" id="IPR011990">
    <property type="entry name" value="TPR-like_helical_dom_sf"/>
</dbReference>
<feature type="repeat" description="TPR" evidence="1">
    <location>
        <begin position="39"/>
        <end position="72"/>
    </location>
</feature>
<name>A0ABX1QCI6_9RHOO</name>
<dbReference type="EMBL" id="WTVQ01000020">
    <property type="protein sequence ID" value="NMG75735.1"/>
    <property type="molecule type" value="Genomic_DNA"/>
</dbReference>
<proteinExistence type="predicted"/>
<reference evidence="2 3" key="1">
    <citation type="submission" date="2019-12" db="EMBL/GenBank/DDBJ databases">
        <title>Comparative genomics gives insights into the taxonomy of the Azoarcus-Aromatoleum group and reveals separate origins of nif in the plant-associated Azoarcus and non-plant-associated Aromatoleum sub-groups.</title>
        <authorList>
            <person name="Lafos M."/>
            <person name="Maluk M."/>
            <person name="Batista M."/>
            <person name="Junghare M."/>
            <person name="Carmona M."/>
            <person name="Faoro H."/>
            <person name="Cruz L.M."/>
            <person name="Battistoni F."/>
            <person name="De Souza E."/>
            <person name="Pedrosa F."/>
            <person name="Chen W.-M."/>
            <person name="Poole P.S."/>
            <person name="Dixon R.A."/>
            <person name="James E.K."/>
        </authorList>
    </citation>
    <scope>NUCLEOTIDE SEQUENCE [LARGE SCALE GENOMIC DNA]</scope>
    <source>
        <strain evidence="2 3">22Lin</strain>
    </source>
</reference>
<dbReference type="SMART" id="SM00028">
    <property type="entry name" value="TPR"/>
    <property type="match status" value="2"/>
</dbReference>